<dbReference type="InterPro" id="IPR036397">
    <property type="entry name" value="RNaseH_sf"/>
</dbReference>
<dbReference type="SUPFAM" id="SSF53098">
    <property type="entry name" value="Ribonuclease H-like"/>
    <property type="match status" value="1"/>
</dbReference>
<dbReference type="InterPro" id="IPR039537">
    <property type="entry name" value="Retrotran_Ty1/copia-like"/>
</dbReference>
<dbReference type="InterPro" id="IPR025724">
    <property type="entry name" value="GAG-pre-integrase_dom"/>
</dbReference>
<dbReference type="PANTHER" id="PTHR42648:SF20">
    <property type="entry name" value="RNA-DIRECTED DNA POLYMERASE"/>
    <property type="match status" value="1"/>
</dbReference>
<sequence>NCKTQLLQHTSNTDICKNLVSGSLLVEHGFRLVFEAKKLILSKYGKFLGLGYLEKGLFKMNVMAVSCVTVDNKKPISVYTVECSDLWHNRLGHVNLNAIKRSMKLELIPNSKVDTNTKCEICIEAKMAKLPFHSVERSTEPLGLIHTDVCDMKSVQTRTNKKYFVAFIDDCTRFCYLYLLRSKDEAVEVFKIYKTEVENQLGKRIKIIRSARGGEYVAPFEQICSEYGIIHQTTAPYSPQSNGVAERKNRTLKEMMNAMLINLGLPRNMWGEAVLTKNHILNKIPPKGKEETPYEMWKDRKSSFKYLKVWGCLAKVSVPEPKQMRIGPKTVDCVFIGYAYNSTVYRLLVHKSENQEASVVKLVHSSFTVSEELKRRLTSAPVLTIPDPSRSFTIFSDASRQSLGCVLMQNEQVIVYASRQLKPHEQNYPTHDLELAAVVHALKIWRHYLYGGRCEIFTDHKSLQYIFTQKELNMRQRRWLEIVKDYDCSIQYHPGKANVVADALSRKVK</sequence>
<keyword evidence="9" id="KW-1185">Reference proteome</keyword>
<keyword evidence="3" id="KW-0540">Nuclease</keyword>
<dbReference type="InterPro" id="IPR001584">
    <property type="entry name" value="Integrase_cat-core"/>
</dbReference>
<name>A0A9N7MTP1_STRHE</name>
<dbReference type="GO" id="GO:0003676">
    <property type="term" value="F:nucleic acid binding"/>
    <property type="evidence" value="ECO:0007669"/>
    <property type="project" value="InterPro"/>
</dbReference>
<dbReference type="FunFam" id="3.10.20.370:FF:000001">
    <property type="entry name" value="Retrovirus-related Pol polyprotein from transposon 17.6-like protein"/>
    <property type="match status" value="1"/>
</dbReference>
<dbReference type="InterPro" id="IPR041373">
    <property type="entry name" value="RT_RNaseH"/>
</dbReference>
<evidence type="ECO:0000313" key="8">
    <source>
        <dbReference type="EMBL" id="CAA0819557.1"/>
    </source>
</evidence>
<dbReference type="Proteomes" id="UP001153555">
    <property type="component" value="Unassembled WGS sequence"/>
</dbReference>
<dbReference type="Pfam" id="PF00665">
    <property type="entry name" value="rve"/>
    <property type="match status" value="1"/>
</dbReference>
<organism evidence="8 9">
    <name type="scientific">Striga hermonthica</name>
    <name type="common">Purple witchweed</name>
    <name type="synonym">Buchnera hermonthica</name>
    <dbReference type="NCBI Taxonomy" id="68872"/>
    <lineage>
        <taxon>Eukaryota</taxon>
        <taxon>Viridiplantae</taxon>
        <taxon>Streptophyta</taxon>
        <taxon>Embryophyta</taxon>
        <taxon>Tracheophyta</taxon>
        <taxon>Spermatophyta</taxon>
        <taxon>Magnoliopsida</taxon>
        <taxon>eudicotyledons</taxon>
        <taxon>Gunneridae</taxon>
        <taxon>Pentapetalae</taxon>
        <taxon>asterids</taxon>
        <taxon>lamiids</taxon>
        <taxon>Lamiales</taxon>
        <taxon>Orobanchaceae</taxon>
        <taxon>Buchnereae</taxon>
        <taxon>Striga</taxon>
    </lineage>
</organism>
<dbReference type="CDD" id="cd09274">
    <property type="entry name" value="RNase_HI_RT_Ty3"/>
    <property type="match status" value="1"/>
</dbReference>
<proteinExistence type="predicted"/>
<protein>
    <submittedName>
        <fullName evidence="8">Uncharacterized mitochondrial protein AtMg00710</fullName>
    </submittedName>
</protein>
<evidence type="ECO:0000256" key="2">
    <source>
        <dbReference type="ARBA" id="ARBA00022695"/>
    </source>
</evidence>
<dbReference type="GO" id="GO:0003964">
    <property type="term" value="F:RNA-directed DNA polymerase activity"/>
    <property type="evidence" value="ECO:0007669"/>
    <property type="project" value="UniProtKB-KW"/>
</dbReference>
<keyword evidence="4" id="KW-0255">Endonuclease</keyword>
<feature type="domain" description="Integrase catalytic" evidence="7">
    <location>
        <begin position="137"/>
        <end position="301"/>
    </location>
</feature>
<dbReference type="EMBL" id="CACSLK010019251">
    <property type="protein sequence ID" value="CAA0819557.1"/>
    <property type="molecule type" value="Genomic_DNA"/>
</dbReference>
<comment type="caution">
    <text evidence="8">The sequence shown here is derived from an EMBL/GenBank/DDBJ whole genome shotgun (WGS) entry which is preliminary data.</text>
</comment>
<keyword evidence="5" id="KW-0378">Hydrolase</keyword>
<gene>
    <name evidence="8" type="ORF">SHERM_17934</name>
</gene>
<dbReference type="AlphaFoldDB" id="A0A9N7MTP1"/>
<dbReference type="InterPro" id="IPR012337">
    <property type="entry name" value="RNaseH-like_sf"/>
</dbReference>
<dbReference type="PANTHER" id="PTHR42648">
    <property type="entry name" value="TRANSPOSASE, PUTATIVE-RELATED"/>
    <property type="match status" value="1"/>
</dbReference>
<dbReference type="Gene3D" id="3.30.420.10">
    <property type="entry name" value="Ribonuclease H-like superfamily/Ribonuclease H"/>
    <property type="match status" value="1"/>
</dbReference>
<dbReference type="PROSITE" id="PS50994">
    <property type="entry name" value="INTEGRASE"/>
    <property type="match status" value="1"/>
</dbReference>
<evidence type="ECO:0000256" key="6">
    <source>
        <dbReference type="ARBA" id="ARBA00022918"/>
    </source>
</evidence>
<feature type="non-terminal residue" evidence="8">
    <location>
        <position position="1"/>
    </location>
</feature>
<reference evidence="8" key="1">
    <citation type="submission" date="2019-12" db="EMBL/GenBank/DDBJ databases">
        <authorList>
            <person name="Scholes J."/>
        </authorList>
    </citation>
    <scope>NUCLEOTIDE SEQUENCE</scope>
</reference>
<keyword evidence="6" id="KW-0695">RNA-directed DNA polymerase</keyword>
<dbReference type="InterPro" id="IPR043502">
    <property type="entry name" value="DNA/RNA_pol_sf"/>
</dbReference>
<dbReference type="OrthoDB" id="1935113at2759"/>
<dbReference type="GO" id="GO:0015074">
    <property type="term" value="P:DNA integration"/>
    <property type="evidence" value="ECO:0007669"/>
    <property type="project" value="InterPro"/>
</dbReference>
<keyword evidence="1" id="KW-0808">Transferase</keyword>
<evidence type="ECO:0000313" key="9">
    <source>
        <dbReference type="Proteomes" id="UP001153555"/>
    </source>
</evidence>
<evidence type="ECO:0000259" key="7">
    <source>
        <dbReference type="PROSITE" id="PS50994"/>
    </source>
</evidence>
<dbReference type="Pfam" id="PF17917">
    <property type="entry name" value="RT_RNaseH"/>
    <property type="match status" value="1"/>
</dbReference>
<dbReference type="GO" id="GO:0004519">
    <property type="term" value="F:endonuclease activity"/>
    <property type="evidence" value="ECO:0007669"/>
    <property type="project" value="UniProtKB-KW"/>
</dbReference>
<dbReference type="SUPFAM" id="SSF56672">
    <property type="entry name" value="DNA/RNA polymerases"/>
    <property type="match status" value="1"/>
</dbReference>
<evidence type="ECO:0000256" key="4">
    <source>
        <dbReference type="ARBA" id="ARBA00022759"/>
    </source>
</evidence>
<evidence type="ECO:0000256" key="3">
    <source>
        <dbReference type="ARBA" id="ARBA00022722"/>
    </source>
</evidence>
<dbReference type="Pfam" id="PF13976">
    <property type="entry name" value="gag_pre-integrs"/>
    <property type="match status" value="1"/>
</dbReference>
<feature type="non-terminal residue" evidence="8">
    <location>
        <position position="509"/>
    </location>
</feature>
<evidence type="ECO:0000256" key="1">
    <source>
        <dbReference type="ARBA" id="ARBA00022679"/>
    </source>
</evidence>
<dbReference type="Gene3D" id="3.10.20.370">
    <property type="match status" value="1"/>
</dbReference>
<keyword evidence="2" id="KW-0548">Nucleotidyltransferase</keyword>
<evidence type="ECO:0000256" key="5">
    <source>
        <dbReference type="ARBA" id="ARBA00022801"/>
    </source>
</evidence>
<accession>A0A9N7MTP1</accession>
<dbReference type="GO" id="GO:0016787">
    <property type="term" value="F:hydrolase activity"/>
    <property type="evidence" value="ECO:0007669"/>
    <property type="project" value="UniProtKB-KW"/>
</dbReference>